<dbReference type="Gene3D" id="3.30.70.250">
    <property type="entry name" value="Malonyl-CoA ACP transacylase, ACP-binding"/>
    <property type="match status" value="1"/>
</dbReference>
<dbReference type="EC" id="2.3.1.39" evidence="1 6"/>
<evidence type="ECO:0000256" key="3">
    <source>
        <dbReference type="ARBA" id="ARBA00022679"/>
    </source>
</evidence>
<dbReference type="GO" id="GO:0004314">
    <property type="term" value="F:[acyl-carrier-protein] S-malonyltransferase activity"/>
    <property type="evidence" value="ECO:0007669"/>
    <property type="project" value="UniProtKB-EC"/>
</dbReference>
<accession>A0A6G5QPR1</accession>
<evidence type="ECO:0000256" key="1">
    <source>
        <dbReference type="ARBA" id="ARBA00013258"/>
    </source>
</evidence>
<dbReference type="InterPro" id="IPR016036">
    <property type="entry name" value="Malonyl_transacylase_ACP-bd"/>
</dbReference>
<dbReference type="Pfam" id="PF00698">
    <property type="entry name" value="Acyl_transf_1"/>
    <property type="match status" value="1"/>
</dbReference>
<dbReference type="GO" id="GO:0005829">
    <property type="term" value="C:cytosol"/>
    <property type="evidence" value="ECO:0007669"/>
    <property type="project" value="TreeGrafter"/>
</dbReference>
<dbReference type="NCBIfam" id="TIGR00128">
    <property type="entry name" value="fabD"/>
    <property type="match status" value="1"/>
</dbReference>
<evidence type="ECO:0000256" key="6">
    <source>
        <dbReference type="PIRNR" id="PIRNR000446"/>
    </source>
</evidence>
<feature type="domain" description="Malonyl-CoA:ACP transacylase (MAT)" evidence="8">
    <location>
        <begin position="6"/>
        <end position="300"/>
    </location>
</feature>
<evidence type="ECO:0000313" key="9">
    <source>
        <dbReference type="EMBL" id="QCD47587.1"/>
    </source>
</evidence>
<evidence type="ECO:0000256" key="2">
    <source>
        <dbReference type="ARBA" id="ARBA00018953"/>
    </source>
</evidence>
<evidence type="ECO:0000313" key="10">
    <source>
        <dbReference type="Proteomes" id="UP000502377"/>
    </source>
</evidence>
<evidence type="ECO:0000256" key="5">
    <source>
        <dbReference type="ARBA" id="ARBA00048462"/>
    </source>
</evidence>
<dbReference type="SUPFAM" id="SSF55048">
    <property type="entry name" value="Probable ACP-binding domain of malonyl-CoA ACP transacylase"/>
    <property type="match status" value="1"/>
</dbReference>
<dbReference type="RefSeq" id="WP_002943895.1">
    <property type="nucleotide sequence ID" value="NZ_CP012543.1"/>
</dbReference>
<proteinExistence type="inferred from homology"/>
<name>A0A6G5QPR1_CAMRE</name>
<dbReference type="InterPro" id="IPR016035">
    <property type="entry name" value="Acyl_Trfase/lysoPLipase"/>
</dbReference>
<dbReference type="GO" id="GO:0006633">
    <property type="term" value="P:fatty acid biosynthetic process"/>
    <property type="evidence" value="ECO:0007669"/>
    <property type="project" value="TreeGrafter"/>
</dbReference>
<dbReference type="FunFam" id="3.30.70.250:FF:000001">
    <property type="entry name" value="Malonyl CoA-acyl carrier protein transacylase"/>
    <property type="match status" value="1"/>
</dbReference>
<dbReference type="AlphaFoldDB" id="A0A6G5QPR1"/>
<dbReference type="SMART" id="SM00827">
    <property type="entry name" value="PKS_AT"/>
    <property type="match status" value="1"/>
</dbReference>
<gene>
    <name evidence="9" type="primary">fabD</name>
    <name evidence="9" type="ORF">CRECT_1982</name>
</gene>
<dbReference type="KEGG" id="crx:CRECT_1982"/>
<reference evidence="9 10" key="1">
    <citation type="submission" date="2016-07" db="EMBL/GenBank/DDBJ databases">
        <title>Comparative genomics of the Campylobacter concisus group.</title>
        <authorList>
            <person name="Miller W.G."/>
            <person name="Yee E."/>
            <person name="Chapman M.H."/>
            <person name="Huynh S."/>
            <person name="Bono J.L."/>
            <person name="On S.L.W."/>
            <person name="StLeger J."/>
            <person name="Foster G."/>
            <person name="Parker C.T."/>
        </authorList>
    </citation>
    <scope>NUCLEOTIDE SEQUENCE [LARGE SCALE GENOMIC DNA]</scope>
    <source>
        <strain evidence="9 10">ATCC 33238</strain>
    </source>
</reference>
<keyword evidence="4 6" id="KW-0012">Acyltransferase</keyword>
<dbReference type="EMBL" id="CP012543">
    <property type="protein sequence ID" value="QCD47587.1"/>
    <property type="molecule type" value="Genomic_DNA"/>
</dbReference>
<dbReference type="PANTHER" id="PTHR42681">
    <property type="entry name" value="MALONYL-COA-ACYL CARRIER PROTEIN TRANSACYLASE, MITOCHONDRIAL"/>
    <property type="match status" value="1"/>
</dbReference>
<dbReference type="SUPFAM" id="SSF52151">
    <property type="entry name" value="FabD/lysophospholipase-like"/>
    <property type="match status" value="1"/>
</dbReference>
<dbReference type="InterPro" id="IPR024925">
    <property type="entry name" value="Malonyl_CoA-ACP_transAc"/>
</dbReference>
<evidence type="ECO:0000259" key="8">
    <source>
        <dbReference type="SMART" id="SM00827"/>
    </source>
</evidence>
<evidence type="ECO:0000256" key="7">
    <source>
        <dbReference type="PIRSR" id="PIRSR000446-1"/>
    </source>
</evidence>
<evidence type="ECO:0000256" key="4">
    <source>
        <dbReference type="ARBA" id="ARBA00023315"/>
    </source>
</evidence>
<dbReference type="InterPro" id="IPR004410">
    <property type="entry name" value="Malonyl_CoA-ACP_transAc_FabD"/>
</dbReference>
<protein>
    <recommendedName>
        <fullName evidence="2 6">Malonyl CoA-acyl carrier protein transacylase</fullName>
        <ecNumber evidence="1 6">2.3.1.39</ecNumber>
    </recommendedName>
</protein>
<comment type="catalytic activity">
    <reaction evidence="5 6">
        <text>holo-[ACP] + malonyl-CoA = malonyl-[ACP] + CoA</text>
        <dbReference type="Rhea" id="RHEA:41792"/>
        <dbReference type="Rhea" id="RHEA-COMP:9623"/>
        <dbReference type="Rhea" id="RHEA-COMP:9685"/>
        <dbReference type="ChEBI" id="CHEBI:57287"/>
        <dbReference type="ChEBI" id="CHEBI:57384"/>
        <dbReference type="ChEBI" id="CHEBI:64479"/>
        <dbReference type="ChEBI" id="CHEBI:78449"/>
        <dbReference type="EC" id="2.3.1.39"/>
    </reaction>
</comment>
<sequence length="306" mass="33272">MRAAFIFPGQGSQSIGMGKEIYENFSPASELLQNASDSLKIDFANLLFNENNLINRSEFTQPAIVLNSLMCYLALKQSVNLEPSFALGHSLGEFSALAVSGAFDFTDALRIVNLRGKFMQEDCVGKDVTMSVILGLSDETVEQICKNAQTDGHQIYAANYNCDGQIVIAGLKDDIAKFESTFKEAGAKRVLPLNMSVVSHCPLLKSASEKLTAQLEPALAAKFDPVVSNASAKPYGTKDEALNLLKAQLVSPVLYKQSIKSIENEVDIFVEFGGSVLKGINKKVTEKPTFSVTDLSSLEELLKELK</sequence>
<dbReference type="Proteomes" id="UP000502377">
    <property type="component" value="Chromosome"/>
</dbReference>
<feature type="active site" evidence="7">
    <location>
        <position position="200"/>
    </location>
</feature>
<dbReference type="InterPro" id="IPR001227">
    <property type="entry name" value="Ac_transferase_dom_sf"/>
</dbReference>
<keyword evidence="3 6" id="KW-0808">Transferase</keyword>
<dbReference type="InterPro" id="IPR050858">
    <property type="entry name" value="Mal-CoA-ACP_Trans/PKS_FabD"/>
</dbReference>
<dbReference type="Gene3D" id="3.40.366.10">
    <property type="entry name" value="Malonyl-Coenzyme A Acyl Carrier Protein, domain 2"/>
    <property type="match status" value="1"/>
</dbReference>
<feature type="active site" evidence="7">
    <location>
        <position position="90"/>
    </location>
</feature>
<dbReference type="InterPro" id="IPR014043">
    <property type="entry name" value="Acyl_transferase_dom"/>
</dbReference>
<dbReference type="PIRSF" id="PIRSF000446">
    <property type="entry name" value="Mct"/>
    <property type="match status" value="1"/>
</dbReference>
<comment type="similarity">
    <text evidence="6">Belongs to the fabD family.</text>
</comment>
<organism evidence="9 10">
    <name type="scientific">Campylobacter rectus</name>
    <name type="common">Wolinella recta</name>
    <dbReference type="NCBI Taxonomy" id="203"/>
    <lineage>
        <taxon>Bacteria</taxon>
        <taxon>Pseudomonadati</taxon>
        <taxon>Campylobacterota</taxon>
        <taxon>Epsilonproteobacteria</taxon>
        <taxon>Campylobacterales</taxon>
        <taxon>Campylobacteraceae</taxon>
        <taxon>Campylobacter</taxon>
    </lineage>
</organism>
<dbReference type="PANTHER" id="PTHR42681:SF1">
    <property type="entry name" value="MALONYL-COA-ACYL CARRIER PROTEIN TRANSACYLASE, MITOCHONDRIAL"/>
    <property type="match status" value="1"/>
</dbReference>